<dbReference type="SUPFAM" id="SSF51735">
    <property type="entry name" value="NAD(P)-binding Rossmann-fold domains"/>
    <property type="match status" value="1"/>
</dbReference>
<evidence type="ECO:0000313" key="5">
    <source>
        <dbReference type="EMBL" id="KAJ4393947.1"/>
    </source>
</evidence>
<keyword evidence="2" id="KW-0520">NAD</keyword>
<accession>A0A9W8YWL3</accession>
<protein>
    <recommendedName>
        <fullName evidence="4">D-isomer specific 2-hydroxyacid dehydrogenase NAD-binding domain-containing protein</fullName>
    </recommendedName>
</protein>
<gene>
    <name evidence="5" type="ORF">N0V93_003164</name>
</gene>
<sequence length="393" mass="43778">MLLQNTEIDGTTVQVNSHGHHHRQQNPTPREEVVLCAVYHFPEPKEAIRRIQAKFPHVKFIWHTLQDRWPVVDNGEIIPEADYRAATVYLTFTHSPSSLSLMPNLRFVQLLTSGHDHMRNTSLLSDPSIPVSTCSGVSARSIAQYVVLSILSWAHQYSKVLNVMAEKKWAGPENSERGYPKANILAGKRVGIWGYGSIGRQAARILHAMGMHIIACTSSEKSTPESRRLRNGTDPFNKGAAMGDDEGRLPIEWHSGATQEGLNKFLSSDLDILTIFTPLTASTRHALGKDQFDILTHNGARHPFLVNVSRGPIIVQDELVAALKDGRLSGAALDVTDPEPLPEDHELWDMPSVSITPHMSWCFEEYVADCVGGILEENLRRLEMGKCLVNQIH</sequence>
<dbReference type="AlphaFoldDB" id="A0A9W8YWL3"/>
<dbReference type="InterPro" id="IPR006140">
    <property type="entry name" value="D-isomer_DH_NAD-bd"/>
</dbReference>
<organism evidence="5 6">
    <name type="scientific">Gnomoniopsis smithogilvyi</name>
    <dbReference type="NCBI Taxonomy" id="1191159"/>
    <lineage>
        <taxon>Eukaryota</taxon>
        <taxon>Fungi</taxon>
        <taxon>Dikarya</taxon>
        <taxon>Ascomycota</taxon>
        <taxon>Pezizomycotina</taxon>
        <taxon>Sordariomycetes</taxon>
        <taxon>Sordariomycetidae</taxon>
        <taxon>Diaporthales</taxon>
        <taxon>Gnomoniaceae</taxon>
        <taxon>Gnomoniopsis</taxon>
    </lineage>
</organism>
<feature type="compositionally biased region" description="Polar residues" evidence="3">
    <location>
        <begin position="1"/>
        <end position="17"/>
    </location>
</feature>
<dbReference type="Proteomes" id="UP001140453">
    <property type="component" value="Unassembled WGS sequence"/>
</dbReference>
<dbReference type="OrthoDB" id="298012at2759"/>
<evidence type="ECO:0000313" key="6">
    <source>
        <dbReference type="Proteomes" id="UP001140453"/>
    </source>
</evidence>
<feature type="region of interest" description="Disordered" evidence="3">
    <location>
        <begin position="1"/>
        <end position="29"/>
    </location>
</feature>
<dbReference type="InterPro" id="IPR036291">
    <property type="entry name" value="NAD(P)-bd_dom_sf"/>
</dbReference>
<comment type="caution">
    <text evidence="5">The sequence shown here is derived from an EMBL/GenBank/DDBJ whole genome shotgun (WGS) entry which is preliminary data.</text>
</comment>
<evidence type="ECO:0000256" key="2">
    <source>
        <dbReference type="ARBA" id="ARBA00023027"/>
    </source>
</evidence>
<keyword evidence="6" id="KW-1185">Reference proteome</keyword>
<dbReference type="PANTHER" id="PTHR43333:SF1">
    <property type="entry name" value="D-ISOMER SPECIFIC 2-HYDROXYACID DEHYDROGENASE NAD-BINDING DOMAIN-CONTAINING PROTEIN"/>
    <property type="match status" value="1"/>
</dbReference>
<keyword evidence="1" id="KW-0560">Oxidoreductase</keyword>
<dbReference type="Pfam" id="PF02826">
    <property type="entry name" value="2-Hacid_dh_C"/>
    <property type="match status" value="2"/>
</dbReference>
<proteinExistence type="predicted"/>
<dbReference type="Gene3D" id="3.40.50.720">
    <property type="entry name" value="NAD(P)-binding Rossmann-like Domain"/>
    <property type="match status" value="2"/>
</dbReference>
<feature type="domain" description="D-isomer specific 2-hydroxyacid dehydrogenase NAD-binding" evidence="4">
    <location>
        <begin position="255"/>
        <end position="360"/>
    </location>
</feature>
<name>A0A9W8YWL3_9PEZI</name>
<dbReference type="SUPFAM" id="SSF52283">
    <property type="entry name" value="Formate/glycerate dehydrogenase catalytic domain-like"/>
    <property type="match status" value="1"/>
</dbReference>
<evidence type="ECO:0000256" key="3">
    <source>
        <dbReference type="SAM" id="MobiDB-lite"/>
    </source>
</evidence>
<evidence type="ECO:0000256" key="1">
    <source>
        <dbReference type="ARBA" id="ARBA00023002"/>
    </source>
</evidence>
<feature type="domain" description="D-isomer specific 2-hydroxyacid dehydrogenase NAD-binding" evidence="4">
    <location>
        <begin position="150"/>
        <end position="224"/>
    </location>
</feature>
<dbReference type="PANTHER" id="PTHR43333">
    <property type="entry name" value="2-HACID_DH_C DOMAIN-CONTAINING PROTEIN"/>
    <property type="match status" value="1"/>
</dbReference>
<reference evidence="5" key="1">
    <citation type="submission" date="2022-10" db="EMBL/GenBank/DDBJ databases">
        <title>Tapping the CABI collections for fungal endophytes: first genome assemblies for Collariella, Neodidymelliopsis, Ascochyta clinopodiicola, Didymella pomorum, Didymosphaeria variabile, Neocosmospora piperis and Neocucurbitaria cava.</title>
        <authorList>
            <person name="Hill R."/>
        </authorList>
    </citation>
    <scope>NUCLEOTIDE SEQUENCE</scope>
    <source>
        <strain evidence="5">IMI 355082</strain>
    </source>
</reference>
<dbReference type="GO" id="GO:0016491">
    <property type="term" value="F:oxidoreductase activity"/>
    <property type="evidence" value="ECO:0007669"/>
    <property type="project" value="UniProtKB-KW"/>
</dbReference>
<dbReference type="EMBL" id="JAPEVB010000002">
    <property type="protein sequence ID" value="KAJ4393947.1"/>
    <property type="molecule type" value="Genomic_DNA"/>
</dbReference>
<dbReference type="GO" id="GO:0051287">
    <property type="term" value="F:NAD binding"/>
    <property type="evidence" value="ECO:0007669"/>
    <property type="project" value="InterPro"/>
</dbReference>
<feature type="region of interest" description="Disordered" evidence="3">
    <location>
        <begin position="220"/>
        <end position="241"/>
    </location>
</feature>
<evidence type="ECO:0000259" key="4">
    <source>
        <dbReference type="Pfam" id="PF02826"/>
    </source>
</evidence>